<reference evidence="1 2" key="1">
    <citation type="submission" date="2019-03" db="EMBL/GenBank/DDBJ databases">
        <title>Porphyromonas levii Isolated from the Uterus of Dairy Cows.</title>
        <authorList>
            <person name="Francis A.M."/>
        </authorList>
    </citation>
    <scope>NUCLEOTIDE SEQUENCE [LARGE SCALE GENOMIC DNA]</scope>
    <source>
        <strain evidence="1 2">AF5678</strain>
    </source>
</reference>
<dbReference type="OrthoDB" id="828261at2"/>
<dbReference type="EMBL" id="SPNC01000030">
    <property type="protein sequence ID" value="TFH96038.1"/>
    <property type="molecule type" value="Genomic_DNA"/>
</dbReference>
<dbReference type="Proteomes" id="UP000297225">
    <property type="component" value="Unassembled WGS sequence"/>
</dbReference>
<gene>
    <name evidence="1" type="ORF">E4P47_03110</name>
</gene>
<dbReference type="STRING" id="1122973.GCA_000379925_01458"/>
<dbReference type="Pfam" id="PF13970">
    <property type="entry name" value="DUF4221"/>
    <property type="match status" value="1"/>
</dbReference>
<keyword evidence="2" id="KW-1185">Reference proteome</keyword>
<comment type="caution">
    <text evidence="1">The sequence shown here is derived from an EMBL/GenBank/DDBJ whole genome shotgun (WGS) entry which is preliminary data.</text>
</comment>
<evidence type="ECO:0000313" key="1">
    <source>
        <dbReference type="EMBL" id="TFH96038.1"/>
    </source>
</evidence>
<evidence type="ECO:0000313" key="2">
    <source>
        <dbReference type="Proteomes" id="UP000297225"/>
    </source>
</evidence>
<proteinExistence type="predicted"/>
<sequence>MRTLKNMILKSSTTNSKHSSRTSILIAFMLICTVLSCGETKAQDNMGRYIYHNEVQFEKVKSYSLAIDTMMMPKVSYLCYDEGAHQLSLLNPDNNQIYNYQLGTQEEVKPQSTTAIGFPEHALGFMVLSKDSILCFDDNASSLRLFSLPGWTKQWSVAPFEAIEEAAGAHLEAGNDISTFDSLFFGVPYVDYAHPMVKVGSSVYISLLGSDPSEMGVPLDGRFVPSVVSIDLISKAIDYSIPFSPVYDEVNWGGGFFFRHTSIAPYKEGKLLISYSADHNLYSWDIADKKLNGMYAGAYDIKSIIPKDGTKEFLKMSQIEWGNGQPRYATVLYDKYRDLIYRIATLPVEKDPKTKTEYRPMVVVVLDGDMNYIGEWTIPHPEEYGFSSFFVSSEGLNIERKNSRDNHHIYFDTYAPVF</sequence>
<dbReference type="InterPro" id="IPR025316">
    <property type="entry name" value="DUF4221"/>
</dbReference>
<accession>A0A4Y8WQ76</accession>
<protein>
    <submittedName>
        <fullName evidence="1">DUF4221 domain-containing protein</fullName>
    </submittedName>
</protein>
<dbReference type="SUPFAM" id="SSF69322">
    <property type="entry name" value="Tricorn protease domain 2"/>
    <property type="match status" value="1"/>
</dbReference>
<dbReference type="AlphaFoldDB" id="A0A4Y8WQ76"/>
<name>A0A4Y8WQ76_9PORP</name>
<organism evidence="1 2">
    <name type="scientific">Porphyromonas levii</name>
    <dbReference type="NCBI Taxonomy" id="28114"/>
    <lineage>
        <taxon>Bacteria</taxon>
        <taxon>Pseudomonadati</taxon>
        <taxon>Bacteroidota</taxon>
        <taxon>Bacteroidia</taxon>
        <taxon>Bacteroidales</taxon>
        <taxon>Porphyromonadaceae</taxon>
        <taxon>Porphyromonas</taxon>
    </lineage>
</organism>